<dbReference type="AlphaFoldDB" id="A0A8S0TM73"/>
<accession>A0A8S0TM73</accession>
<sequence length="78" mass="7960">MFANGRHSSAPNGRGTLAAARTLGASGLRLGGPLVGLLSKGQPAGKQQQQQQVRVHSRSTRASSNGRHTTSAGVVSAR</sequence>
<feature type="compositionally biased region" description="Polar residues" evidence="1">
    <location>
        <begin position="60"/>
        <end position="78"/>
    </location>
</feature>
<comment type="caution">
    <text evidence="2">The sequence shown here is derived from an EMBL/GenBank/DDBJ whole genome shotgun (WGS) entry which is preliminary data.</text>
</comment>
<organism evidence="2 3">
    <name type="scientific">Olea europaea subsp. europaea</name>
    <dbReference type="NCBI Taxonomy" id="158383"/>
    <lineage>
        <taxon>Eukaryota</taxon>
        <taxon>Viridiplantae</taxon>
        <taxon>Streptophyta</taxon>
        <taxon>Embryophyta</taxon>
        <taxon>Tracheophyta</taxon>
        <taxon>Spermatophyta</taxon>
        <taxon>Magnoliopsida</taxon>
        <taxon>eudicotyledons</taxon>
        <taxon>Gunneridae</taxon>
        <taxon>Pentapetalae</taxon>
        <taxon>asterids</taxon>
        <taxon>lamiids</taxon>
        <taxon>Lamiales</taxon>
        <taxon>Oleaceae</taxon>
        <taxon>Oleeae</taxon>
        <taxon>Olea</taxon>
    </lineage>
</organism>
<dbReference type="Gramene" id="OE9A118717T1">
    <property type="protein sequence ID" value="OE9A118717C1"/>
    <property type="gene ID" value="OE9A118717"/>
</dbReference>
<reference evidence="2 3" key="1">
    <citation type="submission" date="2019-12" db="EMBL/GenBank/DDBJ databases">
        <authorList>
            <person name="Alioto T."/>
            <person name="Alioto T."/>
            <person name="Gomez Garrido J."/>
        </authorList>
    </citation>
    <scope>NUCLEOTIDE SEQUENCE [LARGE SCALE GENOMIC DNA]</scope>
</reference>
<keyword evidence="3" id="KW-1185">Reference proteome</keyword>
<gene>
    <name evidence="2" type="ORF">OLEA9_A118717</name>
</gene>
<dbReference type="Proteomes" id="UP000594638">
    <property type="component" value="Unassembled WGS sequence"/>
</dbReference>
<feature type="region of interest" description="Disordered" evidence="1">
    <location>
        <begin position="31"/>
        <end position="78"/>
    </location>
</feature>
<evidence type="ECO:0000256" key="1">
    <source>
        <dbReference type="SAM" id="MobiDB-lite"/>
    </source>
</evidence>
<name>A0A8S0TM73_OLEEU</name>
<evidence type="ECO:0000313" key="3">
    <source>
        <dbReference type="Proteomes" id="UP000594638"/>
    </source>
</evidence>
<protein>
    <submittedName>
        <fullName evidence="2">Uncharacterized protein</fullName>
    </submittedName>
</protein>
<evidence type="ECO:0000313" key="2">
    <source>
        <dbReference type="EMBL" id="CAA3006467.1"/>
    </source>
</evidence>
<dbReference type="EMBL" id="CACTIH010007260">
    <property type="protein sequence ID" value="CAA3006467.1"/>
    <property type="molecule type" value="Genomic_DNA"/>
</dbReference>
<proteinExistence type="predicted"/>